<keyword evidence="3" id="KW-1185">Reference proteome</keyword>
<dbReference type="InterPro" id="IPR050266">
    <property type="entry name" value="AB_hydrolase_sf"/>
</dbReference>
<protein>
    <submittedName>
        <fullName evidence="2">Alpha/beta hydrolase</fullName>
    </submittedName>
</protein>
<name>A0A0J8YE36_9ENTR</name>
<organism evidence="2 3">
    <name type="scientific">Franconibacter pulveris</name>
    <dbReference type="NCBI Taxonomy" id="435910"/>
    <lineage>
        <taxon>Bacteria</taxon>
        <taxon>Pseudomonadati</taxon>
        <taxon>Pseudomonadota</taxon>
        <taxon>Gammaproteobacteria</taxon>
        <taxon>Enterobacterales</taxon>
        <taxon>Enterobacteriaceae</taxon>
        <taxon>Franconibacter</taxon>
    </lineage>
</organism>
<evidence type="ECO:0000313" key="2">
    <source>
        <dbReference type="EMBL" id="KMV35779.1"/>
    </source>
</evidence>
<dbReference type="EMBL" id="LFEJ01000009">
    <property type="protein sequence ID" value="KMV35779.1"/>
    <property type="molecule type" value="Genomic_DNA"/>
</dbReference>
<evidence type="ECO:0000259" key="1">
    <source>
        <dbReference type="Pfam" id="PF00561"/>
    </source>
</evidence>
<dbReference type="OrthoDB" id="5853561at2"/>
<evidence type="ECO:0000313" key="3">
    <source>
        <dbReference type="Proteomes" id="UP000037315"/>
    </source>
</evidence>
<accession>A0A0J8YE36</accession>
<dbReference type="GO" id="GO:0016787">
    <property type="term" value="F:hydrolase activity"/>
    <property type="evidence" value="ECO:0007669"/>
    <property type="project" value="UniProtKB-KW"/>
</dbReference>
<sequence length="258" mass="28175">MKTFYSRHAGCFVRYHDFPGDGEPLLMVHGLGCASSYDYPRVVIDPAFGGRRAVLIDLPGSGYSEKPRHYAYGTSDQAQVVMELAQTLNLSAFWLYGHSMGGSIAIEAAQQAGERLLGLAVSEPNFHTGGGQFSRIIAAYSEEQFMHEEYPRMIEQYPRLPEEEEAAWAGSLLSNAPWAMWRGATALVKGSSVDWYQAFLSLNKPKQLIFGERSLPDDDFSSLAAAGVSTAVIPAAGHSMSWENPSALAKALQGFCQP</sequence>
<dbReference type="Proteomes" id="UP000037315">
    <property type="component" value="Unassembled WGS sequence"/>
</dbReference>
<dbReference type="PRINTS" id="PR00111">
    <property type="entry name" value="ABHYDROLASE"/>
</dbReference>
<dbReference type="RefSeq" id="WP_024560030.1">
    <property type="nucleotide sequence ID" value="NZ_LFEJ01000009.1"/>
</dbReference>
<dbReference type="STRING" id="1121863.GCA_000621185_01285"/>
<dbReference type="PATRIC" id="fig|1656095.3.peg.1795"/>
<gene>
    <name evidence="2" type="ORF">ACH50_05510</name>
</gene>
<dbReference type="Gene3D" id="3.40.50.1820">
    <property type="entry name" value="alpha/beta hydrolase"/>
    <property type="match status" value="1"/>
</dbReference>
<dbReference type="SUPFAM" id="SSF53474">
    <property type="entry name" value="alpha/beta-Hydrolases"/>
    <property type="match status" value="1"/>
</dbReference>
<feature type="domain" description="AB hydrolase-1" evidence="1">
    <location>
        <begin position="24"/>
        <end position="245"/>
    </location>
</feature>
<dbReference type="Pfam" id="PF00561">
    <property type="entry name" value="Abhydrolase_1"/>
    <property type="match status" value="1"/>
</dbReference>
<dbReference type="InterPro" id="IPR000073">
    <property type="entry name" value="AB_hydrolase_1"/>
</dbReference>
<reference evidence="2 3" key="1">
    <citation type="submission" date="2015-06" db="EMBL/GenBank/DDBJ databases">
        <title>Genome sequencing of Cronobacter sp. strain DJ34 isolated from petroleum contaminated sludge of Duliajan Oil Fields, Assam, India.</title>
        <authorList>
            <person name="Pal S."/>
            <person name="Banerjee T.D."/>
            <person name="Roy A."/>
            <person name="Sar P."/>
            <person name="Kazy S.K."/>
        </authorList>
    </citation>
    <scope>NUCLEOTIDE SEQUENCE [LARGE SCALE GENOMIC DNA]</scope>
    <source>
        <strain evidence="2 3">DJ34</strain>
    </source>
</reference>
<dbReference type="PANTHER" id="PTHR43798">
    <property type="entry name" value="MONOACYLGLYCEROL LIPASE"/>
    <property type="match status" value="1"/>
</dbReference>
<dbReference type="AlphaFoldDB" id="A0A0J8YE36"/>
<proteinExistence type="predicted"/>
<comment type="caution">
    <text evidence="2">The sequence shown here is derived from an EMBL/GenBank/DDBJ whole genome shotgun (WGS) entry which is preliminary data.</text>
</comment>
<dbReference type="InterPro" id="IPR029058">
    <property type="entry name" value="AB_hydrolase_fold"/>
</dbReference>
<keyword evidence="2" id="KW-0378">Hydrolase</keyword>